<gene>
    <name evidence="9" type="ORF">QBC37DRAFT_456610</name>
</gene>
<feature type="region of interest" description="Disordered" evidence="7">
    <location>
        <begin position="50"/>
        <end position="87"/>
    </location>
</feature>
<dbReference type="InterPro" id="IPR036864">
    <property type="entry name" value="Zn2-C6_fun-type_DNA-bd_sf"/>
</dbReference>
<organism evidence="9 10">
    <name type="scientific">Rhypophila decipiens</name>
    <dbReference type="NCBI Taxonomy" id="261697"/>
    <lineage>
        <taxon>Eukaryota</taxon>
        <taxon>Fungi</taxon>
        <taxon>Dikarya</taxon>
        <taxon>Ascomycota</taxon>
        <taxon>Pezizomycotina</taxon>
        <taxon>Sordariomycetes</taxon>
        <taxon>Sordariomycetidae</taxon>
        <taxon>Sordariales</taxon>
        <taxon>Naviculisporaceae</taxon>
        <taxon>Rhypophila</taxon>
    </lineage>
</organism>
<protein>
    <recommendedName>
        <fullName evidence="8">Zn(2)-C6 fungal-type domain-containing protein</fullName>
    </recommendedName>
</protein>
<dbReference type="SMART" id="SM00066">
    <property type="entry name" value="GAL4"/>
    <property type="match status" value="1"/>
</dbReference>
<feature type="domain" description="Zn(2)-C6 fungal-type" evidence="8">
    <location>
        <begin position="11"/>
        <end position="39"/>
    </location>
</feature>
<name>A0AAN7B236_9PEZI</name>
<evidence type="ECO:0000256" key="2">
    <source>
        <dbReference type="ARBA" id="ARBA00022833"/>
    </source>
</evidence>
<evidence type="ECO:0000313" key="10">
    <source>
        <dbReference type="Proteomes" id="UP001301769"/>
    </source>
</evidence>
<evidence type="ECO:0000256" key="4">
    <source>
        <dbReference type="ARBA" id="ARBA00023125"/>
    </source>
</evidence>
<evidence type="ECO:0000256" key="1">
    <source>
        <dbReference type="ARBA" id="ARBA00022723"/>
    </source>
</evidence>
<sequence>MARSHRKVKTGCRTCKVRKVKCDEGRPACARCIAGGRVCEGYGVWGGGSREVDANTRTPVDNPRRPGLGSSTAVTMPQSTPSKPPKIKGPYKASFWNSLVLRAGLDEPSVFHAMLAVGSLHKRITMGIRSPGPGGEPDSLEQFTLSQYNKAIYQLLQPQFANRDKTVTRTALIACMLFVILEFLRGRLSAGYRHLLCGMKLLPVLM</sequence>
<keyword evidence="4" id="KW-0238">DNA-binding</keyword>
<dbReference type="Proteomes" id="UP001301769">
    <property type="component" value="Unassembled WGS sequence"/>
</dbReference>
<dbReference type="AlphaFoldDB" id="A0AAN7B236"/>
<dbReference type="PANTHER" id="PTHR36206">
    <property type="entry name" value="ASPERCRYPTIN BIOSYNTHESIS CLUSTER-SPECIFIC TRANSCRIPTION REGULATOR ATNN-RELATED"/>
    <property type="match status" value="1"/>
</dbReference>
<evidence type="ECO:0000256" key="6">
    <source>
        <dbReference type="ARBA" id="ARBA00023242"/>
    </source>
</evidence>
<accession>A0AAN7B236</accession>
<evidence type="ECO:0000256" key="3">
    <source>
        <dbReference type="ARBA" id="ARBA00023015"/>
    </source>
</evidence>
<dbReference type="GO" id="GO:0003677">
    <property type="term" value="F:DNA binding"/>
    <property type="evidence" value="ECO:0007669"/>
    <property type="project" value="UniProtKB-KW"/>
</dbReference>
<keyword evidence="3" id="KW-0805">Transcription regulation</keyword>
<dbReference type="EMBL" id="MU858323">
    <property type="protein sequence ID" value="KAK4207067.1"/>
    <property type="molecule type" value="Genomic_DNA"/>
</dbReference>
<dbReference type="CDD" id="cd00067">
    <property type="entry name" value="GAL4"/>
    <property type="match status" value="1"/>
</dbReference>
<evidence type="ECO:0000256" key="5">
    <source>
        <dbReference type="ARBA" id="ARBA00023163"/>
    </source>
</evidence>
<dbReference type="Pfam" id="PF11951">
    <property type="entry name" value="Fungal_trans_2"/>
    <property type="match status" value="1"/>
</dbReference>
<dbReference type="GO" id="GO:0008270">
    <property type="term" value="F:zinc ion binding"/>
    <property type="evidence" value="ECO:0007669"/>
    <property type="project" value="InterPro"/>
</dbReference>
<keyword evidence="5" id="KW-0804">Transcription</keyword>
<dbReference type="SUPFAM" id="SSF57701">
    <property type="entry name" value="Zn2/Cys6 DNA-binding domain"/>
    <property type="match status" value="1"/>
</dbReference>
<keyword evidence="2" id="KW-0862">Zinc</keyword>
<evidence type="ECO:0000259" key="8">
    <source>
        <dbReference type="PROSITE" id="PS50048"/>
    </source>
</evidence>
<keyword evidence="6" id="KW-0539">Nucleus</keyword>
<feature type="compositionally biased region" description="Polar residues" evidence="7">
    <location>
        <begin position="69"/>
        <end position="81"/>
    </location>
</feature>
<dbReference type="GO" id="GO:0000981">
    <property type="term" value="F:DNA-binding transcription factor activity, RNA polymerase II-specific"/>
    <property type="evidence" value="ECO:0007669"/>
    <property type="project" value="InterPro"/>
</dbReference>
<dbReference type="InterPro" id="IPR052360">
    <property type="entry name" value="Transcr_Regulatory_Proteins"/>
</dbReference>
<comment type="caution">
    <text evidence="9">The sequence shown here is derived from an EMBL/GenBank/DDBJ whole genome shotgun (WGS) entry which is preliminary data.</text>
</comment>
<keyword evidence="1" id="KW-0479">Metal-binding</keyword>
<evidence type="ECO:0000256" key="7">
    <source>
        <dbReference type="SAM" id="MobiDB-lite"/>
    </source>
</evidence>
<reference evidence="9" key="2">
    <citation type="submission" date="2023-05" db="EMBL/GenBank/DDBJ databases">
        <authorList>
            <consortium name="Lawrence Berkeley National Laboratory"/>
            <person name="Steindorff A."/>
            <person name="Hensen N."/>
            <person name="Bonometti L."/>
            <person name="Westerberg I."/>
            <person name="Brannstrom I.O."/>
            <person name="Guillou S."/>
            <person name="Cros-Aarteil S."/>
            <person name="Calhoun S."/>
            <person name="Haridas S."/>
            <person name="Kuo A."/>
            <person name="Mondo S."/>
            <person name="Pangilinan J."/>
            <person name="Riley R."/>
            <person name="Labutti K."/>
            <person name="Andreopoulos B."/>
            <person name="Lipzen A."/>
            <person name="Chen C."/>
            <person name="Yanf M."/>
            <person name="Daum C."/>
            <person name="Ng V."/>
            <person name="Clum A."/>
            <person name="Ohm R."/>
            <person name="Martin F."/>
            <person name="Silar P."/>
            <person name="Natvig D."/>
            <person name="Lalanne C."/>
            <person name="Gautier V."/>
            <person name="Ament-Velasquez S.L."/>
            <person name="Kruys A."/>
            <person name="Hutchinson M.I."/>
            <person name="Powell A.J."/>
            <person name="Barry K."/>
            <person name="Miller A.N."/>
            <person name="Grigoriev I.V."/>
            <person name="Debuchy R."/>
            <person name="Gladieux P."/>
            <person name="Thoren M.H."/>
            <person name="Johannesson H."/>
        </authorList>
    </citation>
    <scope>NUCLEOTIDE SEQUENCE</scope>
    <source>
        <strain evidence="9">PSN293</strain>
    </source>
</reference>
<dbReference type="InterPro" id="IPR021858">
    <property type="entry name" value="Fun_TF"/>
</dbReference>
<reference evidence="9" key="1">
    <citation type="journal article" date="2023" name="Mol. Phylogenet. Evol.">
        <title>Genome-scale phylogeny and comparative genomics of the fungal order Sordariales.</title>
        <authorList>
            <person name="Hensen N."/>
            <person name="Bonometti L."/>
            <person name="Westerberg I."/>
            <person name="Brannstrom I.O."/>
            <person name="Guillou S."/>
            <person name="Cros-Aarteil S."/>
            <person name="Calhoun S."/>
            <person name="Haridas S."/>
            <person name="Kuo A."/>
            <person name="Mondo S."/>
            <person name="Pangilinan J."/>
            <person name="Riley R."/>
            <person name="LaButti K."/>
            <person name="Andreopoulos B."/>
            <person name="Lipzen A."/>
            <person name="Chen C."/>
            <person name="Yan M."/>
            <person name="Daum C."/>
            <person name="Ng V."/>
            <person name="Clum A."/>
            <person name="Steindorff A."/>
            <person name="Ohm R.A."/>
            <person name="Martin F."/>
            <person name="Silar P."/>
            <person name="Natvig D.O."/>
            <person name="Lalanne C."/>
            <person name="Gautier V."/>
            <person name="Ament-Velasquez S.L."/>
            <person name="Kruys A."/>
            <person name="Hutchinson M.I."/>
            <person name="Powell A.J."/>
            <person name="Barry K."/>
            <person name="Miller A.N."/>
            <person name="Grigoriev I.V."/>
            <person name="Debuchy R."/>
            <person name="Gladieux P."/>
            <person name="Hiltunen Thoren M."/>
            <person name="Johannesson H."/>
        </authorList>
    </citation>
    <scope>NUCLEOTIDE SEQUENCE</scope>
    <source>
        <strain evidence="9">PSN293</strain>
    </source>
</reference>
<keyword evidence="10" id="KW-1185">Reference proteome</keyword>
<dbReference type="PROSITE" id="PS00463">
    <property type="entry name" value="ZN2_CY6_FUNGAL_1"/>
    <property type="match status" value="1"/>
</dbReference>
<proteinExistence type="predicted"/>
<dbReference type="Gene3D" id="4.10.240.10">
    <property type="entry name" value="Zn(2)-C6 fungal-type DNA-binding domain"/>
    <property type="match status" value="1"/>
</dbReference>
<evidence type="ECO:0000313" key="9">
    <source>
        <dbReference type="EMBL" id="KAK4207067.1"/>
    </source>
</evidence>
<dbReference type="Pfam" id="PF00172">
    <property type="entry name" value="Zn_clus"/>
    <property type="match status" value="1"/>
</dbReference>
<dbReference type="PROSITE" id="PS50048">
    <property type="entry name" value="ZN2_CY6_FUNGAL_2"/>
    <property type="match status" value="1"/>
</dbReference>
<dbReference type="PANTHER" id="PTHR36206:SF16">
    <property type="entry name" value="TRANSCRIPTION FACTOR DOMAIN-CONTAINING PROTEIN-RELATED"/>
    <property type="match status" value="1"/>
</dbReference>
<dbReference type="InterPro" id="IPR001138">
    <property type="entry name" value="Zn2Cys6_DnaBD"/>
</dbReference>